<dbReference type="InterPro" id="IPR042099">
    <property type="entry name" value="ANL_N_sf"/>
</dbReference>
<dbReference type="PANTHER" id="PTHR43272:SF32">
    <property type="entry name" value="AMP-DEPENDENT SYNTHETASE_LIGASE DOMAIN-CONTAINING PROTEIN"/>
    <property type="match status" value="1"/>
</dbReference>
<evidence type="ECO:0000256" key="4">
    <source>
        <dbReference type="ARBA" id="ARBA00023098"/>
    </source>
</evidence>
<dbReference type="PANTHER" id="PTHR43272">
    <property type="entry name" value="LONG-CHAIN-FATTY-ACID--COA LIGASE"/>
    <property type="match status" value="1"/>
</dbReference>
<dbReference type="CDD" id="cd05907">
    <property type="entry name" value="VL_LC_FACS_like"/>
    <property type="match status" value="1"/>
</dbReference>
<evidence type="ECO:0000313" key="7">
    <source>
        <dbReference type="EMBL" id="KAA1427901.1"/>
    </source>
</evidence>
<sequence length="561" mass="59488">MNAQDPLAVPTLCAAFQKTAAAGGDQVALRTVGGAQEITWRQYADRVRRIATGLSSLGVRRGDAVGLMLVNRPEFNLCDTAALHLGATPFSIYNTSSPEQITYLFGNAGCRVVITEQAFVDRIRAAGADLDQLVVVDAEAGTGDTLTLADLEERSDDSFDFDAAWQAVGSDDVATLIYTSGTTGPPKGVELTHANLLAQLRMTTERLPIGPDDRCVSFLPSAHIADRWGTHYGAMTLGLQITTVPDPKAVIGALGDVKPTVWGAVPRVWEKLKAGLEVAGVKDPASMSAEERAGVLQFIGLDQVRWSVSGAAPIPADVLEYFGALGLPICELWGMSELSCCATINPIDDIRIGTVGTPLTGVELRLADDGELLVKAPTIMKGYRKEPQKTADTIDADGWLHTGDIATIDDDGYVTIVDRKKELIINSAGKNMSPANIEQALKSSSPLIGQAVTIGDGRPYNVALLVLDPDAAAAYAKEHDLPDPSAAALAKDEGVVAAVAAGVEAANQRLSRVEQIKSWTLLPVDWEPGGDELTPTMKLKRRPIAEKYAAEIDGLYAGQPG</sequence>
<dbReference type="Pfam" id="PF00501">
    <property type="entry name" value="AMP-binding"/>
    <property type="match status" value="1"/>
</dbReference>
<feature type="domain" description="AMP-dependent synthetase/ligase" evidence="6">
    <location>
        <begin position="16"/>
        <end position="383"/>
    </location>
</feature>
<dbReference type="EMBL" id="VUJW01000003">
    <property type="protein sequence ID" value="KAA1427901.1"/>
    <property type="molecule type" value="Genomic_DNA"/>
</dbReference>
<dbReference type="GO" id="GO:0004467">
    <property type="term" value="F:long-chain fatty acid-CoA ligase activity"/>
    <property type="evidence" value="ECO:0007669"/>
    <property type="project" value="TreeGrafter"/>
</dbReference>
<reference evidence="7 8" key="2">
    <citation type="submission" date="2019-09" db="EMBL/GenBank/DDBJ databases">
        <authorList>
            <person name="Jin C."/>
        </authorList>
    </citation>
    <scope>NUCLEOTIDE SEQUENCE [LARGE SCALE GENOMIC DNA]</scope>
    <source>
        <strain evidence="7 8">BN140041</strain>
    </source>
</reference>
<dbReference type="Proteomes" id="UP000324351">
    <property type="component" value="Unassembled WGS sequence"/>
</dbReference>
<dbReference type="Pfam" id="PF23562">
    <property type="entry name" value="AMP-binding_C_3"/>
    <property type="match status" value="1"/>
</dbReference>
<keyword evidence="2" id="KW-0436">Ligase</keyword>
<evidence type="ECO:0000259" key="6">
    <source>
        <dbReference type="Pfam" id="PF00501"/>
    </source>
</evidence>
<keyword evidence="3" id="KW-0276">Fatty acid metabolism</keyword>
<comment type="similarity">
    <text evidence="1">Belongs to the ATP-dependent AMP-binding enzyme family.</text>
</comment>
<dbReference type="RefSeq" id="WP_149750393.1">
    <property type="nucleotide sequence ID" value="NZ_VUJW01000003.1"/>
</dbReference>
<dbReference type="PROSITE" id="PS00455">
    <property type="entry name" value="AMP_BINDING"/>
    <property type="match status" value="1"/>
</dbReference>
<dbReference type="InterPro" id="IPR020845">
    <property type="entry name" value="AMP-binding_CS"/>
</dbReference>
<keyword evidence="8" id="KW-1185">Reference proteome</keyword>
<dbReference type="AlphaFoldDB" id="A0A5B1M546"/>
<dbReference type="Gene3D" id="3.40.50.12780">
    <property type="entry name" value="N-terminal domain of ligase-like"/>
    <property type="match status" value="1"/>
</dbReference>
<dbReference type="GO" id="GO:0016020">
    <property type="term" value="C:membrane"/>
    <property type="evidence" value="ECO:0007669"/>
    <property type="project" value="TreeGrafter"/>
</dbReference>
<gene>
    <name evidence="7" type="ORF">F0U47_10845</name>
</gene>
<dbReference type="InterPro" id="IPR000873">
    <property type="entry name" value="AMP-dep_synth/lig_dom"/>
</dbReference>
<evidence type="ECO:0000256" key="2">
    <source>
        <dbReference type="ARBA" id="ARBA00022598"/>
    </source>
</evidence>
<reference evidence="7 8" key="1">
    <citation type="submission" date="2019-09" db="EMBL/GenBank/DDBJ databases">
        <title>Nocardioides panacisoli sp. nov., isolated from the soil of a ginseng field.</title>
        <authorList>
            <person name="Cho C."/>
        </authorList>
    </citation>
    <scope>NUCLEOTIDE SEQUENCE [LARGE SCALE GENOMIC DNA]</scope>
    <source>
        <strain evidence="7 8">BN140041</strain>
    </source>
</reference>
<evidence type="ECO:0000256" key="3">
    <source>
        <dbReference type="ARBA" id="ARBA00022832"/>
    </source>
</evidence>
<evidence type="ECO:0000313" key="8">
    <source>
        <dbReference type="Proteomes" id="UP000324351"/>
    </source>
</evidence>
<protein>
    <recommendedName>
        <fullName evidence="5">Acyl-CoA synthetase</fullName>
    </recommendedName>
</protein>
<evidence type="ECO:0000256" key="5">
    <source>
        <dbReference type="ARBA" id="ARBA00032875"/>
    </source>
</evidence>
<keyword evidence="4" id="KW-0443">Lipid metabolism</keyword>
<evidence type="ECO:0000256" key="1">
    <source>
        <dbReference type="ARBA" id="ARBA00006432"/>
    </source>
</evidence>
<proteinExistence type="inferred from homology"/>
<comment type="caution">
    <text evidence="7">The sequence shown here is derived from an EMBL/GenBank/DDBJ whole genome shotgun (WGS) entry which is preliminary data.</text>
</comment>
<dbReference type="SUPFAM" id="SSF56801">
    <property type="entry name" value="Acetyl-CoA synthetase-like"/>
    <property type="match status" value="1"/>
</dbReference>
<organism evidence="7 8">
    <name type="scientific">Nocardioides antri</name>
    <dbReference type="NCBI Taxonomy" id="2607659"/>
    <lineage>
        <taxon>Bacteria</taxon>
        <taxon>Bacillati</taxon>
        <taxon>Actinomycetota</taxon>
        <taxon>Actinomycetes</taxon>
        <taxon>Propionibacteriales</taxon>
        <taxon>Nocardioidaceae</taxon>
        <taxon>Nocardioides</taxon>
    </lineage>
</organism>
<name>A0A5B1M546_9ACTN</name>
<accession>A0A5B1M546</accession>